<reference evidence="9 10" key="1">
    <citation type="journal article" date="2017" name="BMC Genomics">
        <title>Genome sequencing of 39 Akkermansia muciniphila isolates reveals its population structure, genomic and functional diverisity, and global distribution in mammalian gut microbiotas.</title>
        <authorList>
            <person name="Guo X."/>
            <person name="Li S."/>
            <person name="Zhang J."/>
            <person name="Wu F."/>
            <person name="Li X."/>
            <person name="Wu D."/>
            <person name="Zhang M."/>
            <person name="Ou Z."/>
            <person name="Jie Z."/>
            <person name="Yan Q."/>
            <person name="Li P."/>
            <person name="Yi J."/>
            <person name="Peng Y."/>
        </authorList>
    </citation>
    <scope>NUCLEOTIDE SEQUENCE [LARGE SCALE GENOMIC DNA]</scope>
    <source>
        <strain evidence="9 10">GP24</strain>
    </source>
</reference>
<dbReference type="Pfam" id="PF21252">
    <property type="entry name" value="Glyco_hydro_109_C"/>
    <property type="match status" value="1"/>
</dbReference>
<evidence type="ECO:0000256" key="6">
    <source>
        <dbReference type="SAM" id="SignalP"/>
    </source>
</evidence>
<evidence type="ECO:0000313" key="10">
    <source>
        <dbReference type="Proteomes" id="UP000236000"/>
    </source>
</evidence>
<feature type="chain" id="PRO_5014646934" evidence="6">
    <location>
        <begin position="30"/>
        <end position="481"/>
    </location>
</feature>
<dbReference type="PROSITE" id="PS51318">
    <property type="entry name" value="TAT"/>
    <property type="match status" value="1"/>
</dbReference>
<protein>
    <submittedName>
        <fullName evidence="9">Alpha-N-acetylgalactosaminidase</fullName>
    </submittedName>
</protein>
<keyword evidence="4" id="KW-0520">NAD</keyword>
<comment type="cofactor">
    <cofactor evidence="1">
        <name>NAD(+)</name>
        <dbReference type="ChEBI" id="CHEBI:57540"/>
    </cofactor>
</comment>
<dbReference type="SUPFAM" id="SSF51735">
    <property type="entry name" value="NAD(P)-binding Rossmann-fold domains"/>
    <property type="match status" value="1"/>
</dbReference>
<dbReference type="OrthoDB" id="9771072at2"/>
<evidence type="ECO:0000256" key="3">
    <source>
        <dbReference type="ARBA" id="ARBA00022801"/>
    </source>
</evidence>
<dbReference type="RefSeq" id="WP_102713925.1">
    <property type="nucleotide sequence ID" value="NZ_PJKA01000010.1"/>
</dbReference>
<dbReference type="InterPro" id="IPR050463">
    <property type="entry name" value="Gfo/Idh/MocA_oxidrdct_glycsds"/>
</dbReference>
<feature type="domain" description="Glycosyl hydrolase 109 C-terminal" evidence="8">
    <location>
        <begin position="212"/>
        <end position="380"/>
    </location>
</feature>
<comment type="similarity">
    <text evidence="2">Belongs to the Gfo/Idh/MocA family. Glycosyl hydrolase 109 subfamily.</text>
</comment>
<sequence>MDNSSSRRRFLQTLGLATGALAAGPFANAQEVAPLAPRKITVPDPNIIGPMTTWPPRKPGAIYMGGFRAPKLDKVRVAFVGVGERGSMHVGQMAVIEGAEVVGICDLYKDWAERNAALVEKKTGKRPPIFTDGPEDYKRMMKEVKPDAVIVCPSWEWHCRVTCDVMRMGAHAFVEVPMAVSIKELWEIVNTSEETRKHCMMMENVNYGREELMYLNMVRQGVIGDLLYGEAAYIHELRGQMKQVDRGTGSWRTYHYAKRNGNVYPTHGLGPIAQYMNLARKDDCFGRLVSFSSPALGRAAYAKKNFPADHKWNKLDFACGDMNTSIIKTTMGRTILVEWDETSPRPYSRLNLIQGTLGTLAGFPTRVAGEKLGNGNYHEWIEGNEKLAPIFEKYDHPLWKKVGPLALKMGGHGGMDFVMLYRIIECLRNGEPMDQNVYEGAFWSSVSELSEYSVAQGGIPQVFPDFTRGDWKTTAPLGIVQ</sequence>
<dbReference type="Gene3D" id="3.30.360.10">
    <property type="entry name" value="Dihydrodipicolinate Reductase, domain 2"/>
    <property type="match status" value="1"/>
</dbReference>
<proteinExistence type="inferred from homology"/>
<dbReference type="InterPro" id="IPR006311">
    <property type="entry name" value="TAT_signal"/>
</dbReference>
<dbReference type="GO" id="GO:0000166">
    <property type="term" value="F:nucleotide binding"/>
    <property type="evidence" value="ECO:0007669"/>
    <property type="project" value="InterPro"/>
</dbReference>
<dbReference type="InterPro" id="IPR000683">
    <property type="entry name" value="Gfo/Idh/MocA-like_OxRdtase_N"/>
</dbReference>
<feature type="signal peptide" evidence="6">
    <location>
        <begin position="1"/>
        <end position="29"/>
    </location>
</feature>
<evidence type="ECO:0000256" key="5">
    <source>
        <dbReference type="ARBA" id="ARBA00023295"/>
    </source>
</evidence>
<evidence type="ECO:0000259" key="7">
    <source>
        <dbReference type="Pfam" id="PF01408"/>
    </source>
</evidence>
<accession>A0A2N8HEI1</accession>
<dbReference type="GO" id="GO:0016798">
    <property type="term" value="F:hydrolase activity, acting on glycosyl bonds"/>
    <property type="evidence" value="ECO:0007669"/>
    <property type="project" value="UniProtKB-KW"/>
</dbReference>
<dbReference type="AlphaFoldDB" id="A0A2N8HEI1"/>
<dbReference type="InterPro" id="IPR036291">
    <property type="entry name" value="NAD(P)-bd_dom_sf"/>
</dbReference>
<keyword evidence="6" id="KW-0732">Signal</keyword>
<dbReference type="PANTHER" id="PTHR43818:SF1">
    <property type="entry name" value="GLYCOSYL HYDROLASE FAMILY 109 PROTEIN"/>
    <property type="match status" value="1"/>
</dbReference>
<dbReference type="EMBL" id="PJKA01000010">
    <property type="protein sequence ID" value="PNC18367.1"/>
    <property type="molecule type" value="Genomic_DNA"/>
</dbReference>
<dbReference type="PANTHER" id="PTHR43818">
    <property type="entry name" value="BCDNA.GH03377"/>
    <property type="match status" value="1"/>
</dbReference>
<evidence type="ECO:0000259" key="8">
    <source>
        <dbReference type="Pfam" id="PF21252"/>
    </source>
</evidence>
<dbReference type="InterPro" id="IPR019546">
    <property type="entry name" value="TAT_signal_bac_arc"/>
</dbReference>
<dbReference type="NCBIfam" id="TIGR01409">
    <property type="entry name" value="TAT_signal_seq"/>
    <property type="match status" value="1"/>
</dbReference>
<comment type="caution">
    <text evidence="9">The sequence shown here is derived from an EMBL/GenBank/DDBJ whole genome shotgun (WGS) entry which is preliminary data.</text>
</comment>
<gene>
    <name evidence="9" type="ORF">CXU22_05800</name>
</gene>
<evidence type="ECO:0000313" key="9">
    <source>
        <dbReference type="EMBL" id="PNC18367.1"/>
    </source>
</evidence>
<evidence type="ECO:0000256" key="2">
    <source>
        <dbReference type="ARBA" id="ARBA00009329"/>
    </source>
</evidence>
<dbReference type="Proteomes" id="UP000236000">
    <property type="component" value="Unassembled WGS sequence"/>
</dbReference>
<name>A0A2N8HEI1_9BACT</name>
<dbReference type="InterPro" id="IPR049303">
    <property type="entry name" value="Glyco_hydro_109_C"/>
</dbReference>
<organism evidence="9 10">
    <name type="scientific">Akkermansia muciniphila</name>
    <dbReference type="NCBI Taxonomy" id="239935"/>
    <lineage>
        <taxon>Bacteria</taxon>
        <taxon>Pseudomonadati</taxon>
        <taxon>Verrucomicrobiota</taxon>
        <taxon>Verrucomicrobiia</taxon>
        <taxon>Verrucomicrobiales</taxon>
        <taxon>Akkermansiaceae</taxon>
        <taxon>Akkermansia</taxon>
    </lineage>
</organism>
<keyword evidence="3" id="KW-0378">Hydrolase</keyword>
<dbReference type="Pfam" id="PF01408">
    <property type="entry name" value="GFO_IDH_MocA"/>
    <property type="match status" value="1"/>
</dbReference>
<feature type="domain" description="Gfo/Idh/MocA-like oxidoreductase N-terminal" evidence="7">
    <location>
        <begin position="75"/>
        <end position="201"/>
    </location>
</feature>
<dbReference type="Gene3D" id="3.40.50.720">
    <property type="entry name" value="NAD(P)-binding Rossmann-like Domain"/>
    <property type="match status" value="1"/>
</dbReference>
<keyword evidence="5" id="KW-0326">Glycosidase</keyword>
<evidence type="ECO:0000256" key="1">
    <source>
        <dbReference type="ARBA" id="ARBA00001911"/>
    </source>
</evidence>
<evidence type="ECO:0000256" key="4">
    <source>
        <dbReference type="ARBA" id="ARBA00023027"/>
    </source>
</evidence>